<dbReference type="EMBL" id="QXJC01000009">
    <property type="protein sequence ID" value="RID97217.1"/>
    <property type="molecule type" value="Genomic_DNA"/>
</dbReference>
<name>A0A398C7L3_9BURK</name>
<feature type="region of interest" description="Disordered" evidence="1">
    <location>
        <begin position="122"/>
        <end position="153"/>
    </location>
</feature>
<comment type="caution">
    <text evidence="2">The sequence shown here is derived from an EMBL/GenBank/DDBJ whole genome shotgun (WGS) entry which is preliminary data.</text>
</comment>
<reference evidence="2 3" key="1">
    <citation type="submission" date="2018-09" db="EMBL/GenBank/DDBJ databases">
        <title>Draft genome of Simplicispira sp. NY-02.</title>
        <authorList>
            <person name="Im W.T."/>
        </authorList>
    </citation>
    <scope>NUCLEOTIDE SEQUENCE [LARGE SCALE GENOMIC DNA]</scope>
    <source>
        <strain evidence="2 3">NY-02</strain>
    </source>
</reference>
<gene>
    <name evidence="2" type="ORF">D3F03_15225</name>
</gene>
<dbReference type="AlphaFoldDB" id="A0A398C7L3"/>
<evidence type="ECO:0008006" key="4">
    <source>
        <dbReference type="Google" id="ProtNLM"/>
    </source>
</evidence>
<accession>A0A398C7L3</accession>
<sequence length="153" mass="16554">MEDDLVPPVSESTKGPEVHLPVMVAADLQDSLLVVMHDLHRLEGLLSHAADNLLERFGEANESLSGSLVQNSPELQIVQNALRSAVVELQFQDMASQLIWHTTKVLQACAFQLAAEAMGTEEGEEAASFADMAPDRPNPVTQSEMDAGSVDLF</sequence>
<evidence type="ECO:0000313" key="2">
    <source>
        <dbReference type="EMBL" id="RID97217.1"/>
    </source>
</evidence>
<evidence type="ECO:0000256" key="1">
    <source>
        <dbReference type="SAM" id="MobiDB-lite"/>
    </source>
</evidence>
<proteinExistence type="predicted"/>
<protein>
    <recommendedName>
        <fullName evidence="4">Chemotaxis protein CheZ</fullName>
    </recommendedName>
</protein>
<organism evidence="2 3">
    <name type="scientific">Simplicispira hankyongi</name>
    <dbReference type="NCBI Taxonomy" id="2315688"/>
    <lineage>
        <taxon>Bacteria</taxon>
        <taxon>Pseudomonadati</taxon>
        <taxon>Pseudomonadota</taxon>
        <taxon>Betaproteobacteria</taxon>
        <taxon>Burkholderiales</taxon>
        <taxon>Comamonadaceae</taxon>
        <taxon>Simplicispira</taxon>
    </lineage>
</organism>
<dbReference type="OrthoDB" id="8559696at2"/>
<keyword evidence="3" id="KW-1185">Reference proteome</keyword>
<evidence type="ECO:0000313" key="3">
    <source>
        <dbReference type="Proteomes" id="UP000266302"/>
    </source>
</evidence>
<dbReference type="Proteomes" id="UP000266302">
    <property type="component" value="Unassembled WGS sequence"/>
</dbReference>